<dbReference type="STRING" id="314287.GB2207_03959"/>
<protein>
    <submittedName>
        <fullName evidence="3">Laminarinase</fullName>
    </submittedName>
</protein>
<dbReference type="PROSITE" id="PS51762">
    <property type="entry name" value="GH16_2"/>
    <property type="match status" value="1"/>
</dbReference>
<evidence type="ECO:0000256" key="1">
    <source>
        <dbReference type="ARBA" id="ARBA00006865"/>
    </source>
</evidence>
<sequence length="381" mass="41175">MTIKTNRVSSTLIRLSAATIILCGLLACGGGGGGSVQAGPAPITTPRDTTAPVITVIGSLAQTIPQNLSYTDSGASASDAIDGSITVVTSGIVANAVGVYTITYTATDKSGNSATATRTITVIAAAPTGPQAIDSGKWFHQTRLPNGNSWYNNEIQHYTNRMQNSYISDGTLKIVAIKESFTDQNRTKQFTSARLNSKYAFTYGRVDVKAKLPQGFGTWPAIWMLGKNINENGGYWQTQGFGTTYWPATGEIDIMEHWGSREQNYVSSALHTPSSSGNTYNVGGQYVATASTEFHVYSLDWNADRMIFSVDGVEHYTYSPNVKNASTWPFDADQYLLLNFAIEPSIASSFNEGEMEVDYVRVYAPNASSTADPVWADEFNN</sequence>
<name>Q1YR46_9GAMM</name>
<dbReference type="EMBL" id="AAPI01000005">
    <property type="protein sequence ID" value="EAS46762.1"/>
    <property type="molecule type" value="Genomic_DNA"/>
</dbReference>
<dbReference type="GO" id="GO:0004553">
    <property type="term" value="F:hydrolase activity, hydrolyzing O-glycosyl compounds"/>
    <property type="evidence" value="ECO:0007669"/>
    <property type="project" value="InterPro"/>
</dbReference>
<dbReference type="InterPro" id="IPR000757">
    <property type="entry name" value="Beta-glucanase-like"/>
</dbReference>
<dbReference type="PANTHER" id="PTHR10963:SF55">
    <property type="entry name" value="GLYCOSIDE HYDROLASE FAMILY 16 PROTEIN"/>
    <property type="match status" value="1"/>
</dbReference>
<dbReference type="InterPro" id="IPR050546">
    <property type="entry name" value="Glycosyl_Hydrlase_16"/>
</dbReference>
<proteinExistence type="inferred from homology"/>
<comment type="caution">
    <text evidence="3">The sequence shown here is derived from an EMBL/GenBank/DDBJ whole genome shotgun (WGS) entry which is preliminary data.</text>
</comment>
<dbReference type="AlphaFoldDB" id="Q1YR46"/>
<dbReference type="GO" id="GO:0005975">
    <property type="term" value="P:carbohydrate metabolic process"/>
    <property type="evidence" value="ECO:0007669"/>
    <property type="project" value="InterPro"/>
</dbReference>
<reference evidence="3 4" key="1">
    <citation type="submission" date="2006-03" db="EMBL/GenBank/DDBJ databases">
        <authorList>
            <person name="Giovannoni S.J."/>
            <person name="Cho J.-C."/>
            <person name="Ferriera S."/>
            <person name="Johnson J."/>
            <person name="Kravitz S."/>
            <person name="Halpern A."/>
            <person name="Remington K."/>
            <person name="Beeson K."/>
            <person name="Tran B."/>
            <person name="Rogers Y.-H."/>
            <person name="Friedman R."/>
            <person name="Venter J.C."/>
        </authorList>
    </citation>
    <scope>NUCLEOTIDE SEQUENCE [LARGE SCALE GENOMIC DNA]</scope>
    <source>
        <strain evidence="3 4">HTCC2207</strain>
    </source>
</reference>
<dbReference type="PROSITE" id="PS51257">
    <property type="entry name" value="PROKAR_LIPOPROTEIN"/>
    <property type="match status" value="1"/>
</dbReference>
<dbReference type="Gene3D" id="2.60.40.10">
    <property type="entry name" value="Immunoglobulins"/>
    <property type="match status" value="1"/>
</dbReference>
<evidence type="ECO:0000259" key="2">
    <source>
        <dbReference type="PROSITE" id="PS51762"/>
    </source>
</evidence>
<dbReference type="Proteomes" id="UP000005555">
    <property type="component" value="Unassembled WGS sequence"/>
</dbReference>
<evidence type="ECO:0000313" key="3">
    <source>
        <dbReference type="EMBL" id="EAS46762.1"/>
    </source>
</evidence>
<feature type="domain" description="GH16" evidence="2">
    <location>
        <begin position="122"/>
        <end position="368"/>
    </location>
</feature>
<dbReference type="SUPFAM" id="SSF49899">
    <property type="entry name" value="Concanavalin A-like lectins/glucanases"/>
    <property type="match status" value="1"/>
</dbReference>
<dbReference type="InterPro" id="IPR032179">
    <property type="entry name" value="Cry22Aa_Ig-like"/>
</dbReference>
<dbReference type="HOGENOM" id="CLU_019533_5_0_6"/>
<dbReference type="InterPro" id="IPR013320">
    <property type="entry name" value="ConA-like_dom_sf"/>
</dbReference>
<dbReference type="OrthoDB" id="9809583at2"/>
<dbReference type="Pfam" id="PF00722">
    <property type="entry name" value="Glyco_hydro_16"/>
    <property type="match status" value="1"/>
</dbReference>
<dbReference type="InterPro" id="IPR013783">
    <property type="entry name" value="Ig-like_fold"/>
</dbReference>
<accession>Q1YR46</accession>
<comment type="similarity">
    <text evidence="1">Belongs to the glycosyl hydrolase 16 family.</text>
</comment>
<dbReference type="PANTHER" id="PTHR10963">
    <property type="entry name" value="GLYCOSYL HYDROLASE-RELATED"/>
    <property type="match status" value="1"/>
</dbReference>
<dbReference type="eggNOG" id="COG2273">
    <property type="taxonomic scope" value="Bacteria"/>
</dbReference>
<dbReference type="Pfam" id="PF16403">
    <property type="entry name" value="Bact_surface_Ig-like"/>
    <property type="match status" value="1"/>
</dbReference>
<dbReference type="Gene3D" id="2.60.120.200">
    <property type="match status" value="1"/>
</dbReference>
<evidence type="ECO:0000313" key="4">
    <source>
        <dbReference type="Proteomes" id="UP000005555"/>
    </source>
</evidence>
<organism evidence="3 4">
    <name type="scientific">gamma proteobacterium HTCC2207</name>
    <dbReference type="NCBI Taxonomy" id="314287"/>
    <lineage>
        <taxon>Bacteria</taxon>
        <taxon>Pseudomonadati</taxon>
        <taxon>Pseudomonadota</taxon>
        <taxon>Gammaproteobacteria</taxon>
        <taxon>Cellvibrionales</taxon>
        <taxon>Porticoccaceae</taxon>
        <taxon>SAR92 clade</taxon>
    </lineage>
</organism>
<gene>
    <name evidence="3" type="ORF">GB2207_03959</name>
</gene>
<dbReference type="CDD" id="cd08023">
    <property type="entry name" value="GH16_laminarinase_like"/>
    <property type="match status" value="1"/>
</dbReference>
<keyword evidence="4" id="KW-1185">Reference proteome</keyword>